<reference evidence="3 4" key="1">
    <citation type="submission" date="2022-10" db="EMBL/GenBank/DDBJ databases">
        <title>Roseococcus glaciei nov., sp. nov., isolated from glacier.</title>
        <authorList>
            <person name="Liu Q."/>
            <person name="Xin Y.-H."/>
        </authorList>
    </citation>
    <scope>NUCLEOTIDE SEQUENCE [LARGE SCALE GENOMIC DNA]</scope>
    <source>
        <strain evidence="3 4">MDT2-1-1</strain>
    </source>
</reference>
<dbReference type="InterPro" id="IPR013736">
    <property type="entry name" value="Xaa-Pro_dipept_C"/>
</dbReference>
<evidence type="ECO:0000313" key="4">
    <source>
        <dbReference type="Proteomes" id="UP001526430"/>
    </source>
</evidence>
<sequence length="602" mass="66842">MGDRDAGSAAWQEAPSAYWARRETPFRVPTKPLSRYVTMRDGCRIALDAWLPEGGEGPFPAIVVLTPYYRRFSLEPGSTAEACPNTAKFREAFVPRGYALVVVDVRGTGASFGTRDSFRSPRERDDAKELADWVVAQPWSNGSIGATGISYPGAASDFLASTAHPAVKAIAPLFAVWDTWADHYYPGGLYLNRLAQVYDDLMVAMDHDRRDLLKNFAYFANPDLRGPAPVDDDPDGALCRAAVHEHLGNFRQPDFMADLRFREEALPHDPGFSSASISPYAASPTIPESVAVCCVSGWMDGAGYANSAIARYLTLSRNPRHLLLGPWDHGARCNVSPWRNGVDPEFALLGEVTRFFDEYLMERDTGLRNEAPIHYFAMHEEAWHAADAWPPAPESRRLHLRDGARLEREAGTLRAEVQADFAWGSGDGTRYERIAGINSTTYHADWTARQEALSDFTTAPLDAPLDLAGHVIADIQLECSEQDGALLLYLSEVEADGTVRYVTEGLLRLLHRKEAEPPRTYRCAWPWRSYRREDAAPMQPGQVEHVRLALLPVAWRFKAGSRLRLSIAGHDADHMIQTPHGRPPRFVLHAGSTLDLPLRPGA</sequence>
<feature type="domain" description="Xaa-Pro dipeptidyl-peptidase C-terminal" evidence="2">
    <location>
        <begin position="353"/>
        <end position="599"/>
    </location>
</feature>
<dbReference type="NCBIfam" id="TIGR00976">
    <property type="entry name" value="CocE_NonD"/>
    <property type="match status" value="1"/>
</dbReference>
<proteinExistence type="predicted"/>
<organism evidence="3 4">
    <name type="scientific">Sabulicella glaciei</name>
    <dbReference type="NCBI Taxonomy" id="2984948"/>
    <lineage>
        <taxon>Bacteria</taxon>
        <taxon>Pseudomonadati</taxon>
        <taxon>Pseudomonadota</taxon>
        <taxon>Alphaproteobacteria</taxon>
        <taxon>Acetobacterales</taxon>
        <taxon>Acetobacteraceae</taxon>
        <taxon>Sabulicella</taxon>
    </lineage>
</organism>
<dbReference type="SUPFAM" id="SSF49785">
    <property type="entry name" value="Galactose-binding domain-like"/>
    <property type="match status" value="1"/>
</dbReference>
<dbReference type="GO" id="GO:0016787">
    <property type="term" value="F:hydrolase activity"/>
    <property type="evidence" value="ECO:0007669"/>
    <property type="project" value="UniProtKB-KW"/>
</dbReference>
<dbReference type="Proteomes" id="UP001526430">
    <property type="component" value="Unassembled WGS sequence"/>
</dbReference>
<dbReference type="EMBL" id="JAPFQI010000001">
    <property type="protein sequence ID" value="MCW8084394.1"/>
    <property type="molecule type" value="Genomic_DNA"/>
</dbReference>
<dbReference type="SUPFAM" id="SSF53474">
    <property type="entry name" value="alpha/beta-Hydrolases"/>
    <property type="match status" value="1"/>
</dbReference>
<dbReference type="Pfam" id="PF08530">
    <property type="entry name" value="PepX_C"/>
    <property type="match status" value="1"/>
</dbReference>
<dbReference type="InterPro" id="IPR008979">
    <property type="entry name" value="Galactose-bd-like_sf"/>
</dbReference>
<dbReference type="Gene3D" id="2.60.120.260">
    <property type="entry name" value="Galactose-binding domain-like"/>
    <property type="match status" value="1"/>
</dbReference>
<accession>A0ABT3NQF3</accession>
<keyword evidence="4" id="KW-1185">Reference proteome</keyword>
<comment type="caution">
    <text evidence="3">The sequence shown here is derived from an EMBL/GenBank/DDBJ whole genome shotgun (WGS) entry which is preliminary data.</text>
</comment>
<evidence type="ECO:0000313" key="3">
    <source>
        <dbReference type="EMBL" id="MCW8084394.1"/>
    </source>
</evidence>
<dbReference type="Gene3D" id="3.40.50.1820">
    <property type="entry name" value="alpha/beta hydrolase"/>
    <property type="match status" value="1"/>
</dbReference>
<dbReference type="InterPro" id="IPR005674">
    <property type="entry name" value="CocE/Ser_esterase"/>
</dbReference>
<dbReference type="SMART" id="SM00939">
    <property type="entry name" value="PepX_C"/>
    <property type="match status" value="1"/>
</dbReference>
<dbReference type="InterPro" id="IPR000383">
    <property type="entry name" value="Xaa-Pro-like_dom"/>
</dbReference>
<keyword evidence="1 3" id="KW-0378">Hydrolase</keyword>
<name>A0ABT3NQF3_9PROT</name>
<dbReference type="InterPro" id="IPR029058">
    <property type="entry name" value="AB_hydrolase_fold"/>
</dbReference>
<gene>
    <name evidence="3" type="ORF">OF850_02030</name>
</gene>
<evidence type="ECO:0000259" key="2">
    <source>
        <dbReference type="SMART" id="SM00939"/>
    </source>
</evidence>
<dbReference type="RefSeq" id="WP_301587993.1">
    <property type="nucleotide sequence ID" value="NZ_JAPFQI010000001.1"/>
</dbReference>
<protein>
    <submittedName>
        <fullName evidence="3">CocE/NonD family hydrolase</fullName>
    </submittedName>
</protein>
<dbReference type="Gene3D" id="1.10.3020.10">
    <property type="entry name" value="alpha-amino acid ester hydrolase ( Helical cap domain)"/>
    <property type="match status" value="1"/>
</dbReference>
<evidence type="ECO:0000256" key="1">
    <source>
        <dbReference type="ARBA" id="ARBA00022801"/>
    </source>
</evidence>
<dbReference type="Pfam" id="PF02129">
    <property type="entry name" value="Peptidase_S15"/>
    <property type="match status" value="1"/>
</dbReference>